<dbReference type="PANTHER" id="PTHR31297:SF8">
    <property type="entry name" value="GLYCOSIDE HYDROLASE FAMILY 5 DOMAIN-CONTAINING PROTEIN"/>
    <property type="match status" value="1"/>
</dbReference>
<reference evidence="8" key="1">
    <citation type="journal article" date="2020" name="Stud. Mycol.">
        <title>101 Dothideomycetes genomes: a test case for predicting lifestyles and emergence of pathogens.</title>
        <authorList>
            <person name="Haridas S."/>
            <person name="Albert R."/>
            <person name="Binder M."/>
            <person name="Bloem J."/>
            <person name="Labutti K."/>
            <person name="Salamov A."/>
            <person name="Andreopoulos B."/>
            <person name="Baker S."/>
            <person name="Barry K."/>
            <person name="Bills G."/>
            <person name="Bluhm B."/>
            <person name="Cannon C."/>
            <person name="Castanera R."/>
            <person name="Culley D."/>
            <person name="Daum C."/>
            <person name="Ezra D."/>
            <person name="Gonzalez J."/>
            <person name="Henrissat B."/>
            <person name="Kuo A."/>
            <person name="Liang C."/>
            <person name="Lipzen A."/>
            <person name="Lutzoni F."/>
            <person name="Magnuson J."/>
            <person name="Mondo S."/>
            <person name="Nolan M."/>
            <person name="Ohm R."/>
            <person name="Pangilinan J."/>
            <person name="Park H.-J."/>
            <person name="Ramirez L."/>
            <person name="Alfaro M."/>
            <person name="Sun H."/>
            <person name="Tritt A."/>
            <person name="Yoshinaga Y."/>
            <person name="Zwiers L.-H."/>
            <person name="Turgeon B."/>
            <person name="Goodwin S."/>
            <person name="Spatafora J."/>
            <person name="Crous P."/>
            <person name="Grigoriev I."/>
        </authorList>
    </citation>
    <scope>NUCLEOTIDE SEQUENCE</scope>
    <source>
        <strain evidence="8">CBS 116005</strain>
    </source>
</reference>
<evidence type="ECO:0000313" key="9">
    <source>
        <dbReference type="Proteomes" id="UP000799436"/>
    </source>
</evidence>
<keyword evidence="6" id="KW-0732">Signal</keyword>
<gene>
    <name evidence="8" type="ORF">EJ03DRAFT_113100</name>
</gene>
<organism evidence="8 9">
    <name type="scientific">Teratosphaeria nubilosa</name>
    <dbReference type="NCBI Taxonomy" id="161662"/>
    <lineage>
        <taxon>Eukaryota</taxon>
        <taxon>Fungi</taxon>
        <taxon>Dikarya</taxon>
        <taxon>Ascomycota</taxon>
        <taxon>Pezizomycotina</taxon>
        <taxon>Dothideomycetes</taxon>
        <taxon>Dothideomycetidae</taxon>
        <taxon>Mycosphaerellales</taxon>
        <taxon>Teratosphaeriaceae</taxon>
        <taxon>Teratosphaeria</taxon>
    </lineage>
</organism>
<evidence type="ECO:0000313" key="8">
    <source>
        <dbReference type="EMBL" id="KAF2768859.1"/>
    </source>
</evidence>
<feature type="domain" description="Glycoside hydrolase family 5" evidence="7">
    <location>
        <begin position="95"/>
        <end position="316"/>
    </location>
</feature>
<feature type="signal peptide" evidence="6">
    <location>
        <begin position="1"/>
        <end position="17"/>
    </location>
</feature>
<proteinExistence type="inferred from homology"/>
<dbReference type="PANTHER" id="PTHR31297">
    <property type="entry name" value="GLUCAN ENDO-1,6-BETA-GLUCOSIDASE B"/>
    <property type="match status" value="1"/>
</dbReference>
<dbReference type="Gene3D" id="3.20.20.80">
    <property type="entry name" value="Glycosidases"/>
    <property type="match status" value="1"/>
</dbReference>
<dbReference type="GO" id="GO:0071555">
    <property type="term" value="P:cell wall organization"/>
    <property type="evidence" value="ECO:0007669"/>
    <property type="project" value="UniProtKB-KW"/>
</dbReference>
<dbReference type="GO" id="GO:0005576">
    <property type="term" value="C:extracellular region"/>
    <property type="evidence" value="ECO:0007669"/>
    <property type="project" value="TreeGrafter"/>
</dbReference>
<dbReference type="Proteomes" id="UP000799436">
    <property type="component" value="Unassembled WGS sequence"/>
</dbReference>
<evidence type="ECO:0000256" key="4">
    <source>
        <dbReference type="ARBA" id="ARBA00023316"/>
    </source>
</evidence>
<keyword evidence="2 5" id="KW-0378">Hydrolase</keyword>
<dbReference type="GO" id="GO:0004338">
    <property type="term" value="F:glucan exo-1,3-beta-glucosidase activity"/>
    <property type="evidence" value="ECO:0007669"/>
    <property type="project" value="TreeGrafter"/>
</dbReference>
<evidence type="ECO:0000256" key="1">
    <source>
        <dbReference type="ARBA" id="ARBA00005641"/>
    </source>
</evidence>
<name>A0A6G1L8G7_9PEZI</name>
<evidence type="ECO:0000256" key="6">
    <source>
        <dbReference type="SAM" id="SignalP"/>
    </source>
</evidence>
<keyword evidence="3 5" id="KW-0326">Glycosidase</keyword>
<evidence type="ECO:0000256" key="5">
    <source>
        <dbReference type="RuleBase" id="RU361153"/>
    </source>
</evidence>
<dbReference type="InterPro" id="IPR001547">
    <property type="entry name" value="Glyco_hydro_5"/>
</dbReference>
<dbReference type="SUPFAM" id="SSF51445">
    <property type="entry name" value="(Trans)glycosidases"/>
    <property type="match status" value="1"/>
</dbReference>
<dbReference type="InterPro" id="IPR017853">
    <property type="entry name" value="GH"/>
</dbReference>
<evidence type="ECO:0000259" key="7">
    <source>
        <dbReference type="Pfam" id="PF00150"/>
    </source>
</evidence>
<feature type="chain" id="PRO_5026231706" evidence="6">
    <location>
        <begin position="18"/>
        <end position="421"/>
    </location>
</feature>
<keyword evidence="9" id="KW-1185">Reference proteome</keyword>
<dbReference type="GO" id="GO:0009251">
    <property type="term" value="P:glucan catabolic process"/>
    <property type="evidence" value="ECO:0007669"/>
    <property type="project" value="TreeGrafter"/>
</dbReference>
<protein>
    <submittedName>
        <fullName evidence="8">Putative Exo-beta-1,3-glucanase</fullName>
    </submittedName>
</protein>
<dbReference type="GO" id="GO:0009986">
    <property type="term" value="C:cell surface"/>
    <property type="evidence" value="ECO:0007669"/>
    <property type="project" value="TreeGrafter"/>
</dbReference>
<dbReference type="OrthoDB" id="62120at2759"/>
<dbReference type="Pfam" id="PF00150">
    <property type="entry name" value="Cellulase"/>
    <property type="match status" value="1"/>
</dbReference>
<dbReference type="InterPro" id="IPR050386">
    <property type="entry name" value="Glycosyl_hydrolase_5"/>
</dbReference>
<accession>A0A6G1L8G7</accession>
<evidence type="ECO:0000256" key="3">
    <source>
        <dbReference type="ARBA" id="ARBA00023295"/>
    </source>
</evidence>
<dbReference type="AlphaFoldDB" id="A0A6G1L8G7"/>
<keyword evidence="4" id="KW-0961">Cell wall biogenesis/degradation</keyword>
<evidence type="ECO:0000256" key="2">
    <source>
        <dbReference type="ARBA" id="ARBA00022801"/>
    </source>
</evidence>
<sequence length="421" mass="46824">MHSSGVLALCAASLVAAVRHSGKRGASGFDWSSEVIRGVNLGGWLVLEPWITPSIFQAYDFSKGIVDEYTLNQKLGNQTAHDTVLKPHWDSWVQLSDMQKIADSGFNLVRIPVGFWAYDTFGTPYAMGAAPYIDSAIGWARQVGLKVIIDLHGAPLSQNGFDNSGQRLDKPGWTEGDSVSQTLSVLQTIQDKYGDSSYDDVVAAIELLNEPLISELQGGLDTTKQFWRNGYGQQRTSSQSRVVLIQDGFNPPSSYNGFLSTSDNNSQNVALDHHEYQCFTDELVALQPWQHRQLVCNNAQSWDGSDKWEVIGEWSAAMTDCAAALNGYGIGARYDGTYPGSKYVGSCATKNFIDEWDQDMRDDTRGYIEAQMEVFEHYSNGWIFWNFKTEASAEWDAFRLIDAGIFPQPLSSRQFSAICEF</sequence>
<comment type="similarity">
    <text evidence="1 5">Belongs to the glycosyl hydrolase 5 (cellulase A) family.</text>
</comment>
<dbReference type="EMBL" id="ML995840">
    <property type="protein sequence ID" value="KAF2768859.1"/>
    <property type="molecule type" value="Genomic_DNA"/>
</dbReference>